<sequence length="608" mass="62144">MTVLPRRGACTALAAVLVLGGCASIPVRGPVTVGDVEVQESSELFLQVYGPGEDATPEQVVRGFLSAQAAGVSEGFETARLFLAEPARQTWDPTTQTVVYAGDLPLTPGADPVDPEDPATDPSDVPADDDAGSGDATSGEDGTAESSATATPPPDEGADGTVTLVSTVQVSATIDDGGRYTEAAAGATRDVTYSLVTDGAGQWRISVVPDGVVVSQPNFASVYRPTPLYFVTPDRAYLVPDLRWFPRRNTATYATQALLEGPSPWLRDAVVTGVPVGTTLTVGAVSVDTSGSAVVDLTAGALSASDEQRALLEAQVEATLLRVPGVSAVEVRVSGNPLSVATPVNPVRDPGPVGLPRAVREGSVVTVDGREITPVTGLAPLTEEPTALAVSPVDASVTVRLGTQALALLPTNGTGPVPFLQGRDVLAPSVDADGWVWSGSADAGLRLARYDGTEIALAADWLAEQELAAVRVSRDGARVALISRNAEGVQIDVAGVVRDETGAPRQLTEPIAVGARLVSATDLAWVDESTLAVLGSAAQDTALAVHTVSVGGQSEGVAAVEGVASIAAGRGSRSIYVVTGAGELFTRSATGTNWSLISTDVDLFAFPG</sequence>
<dbReference type="OrthoDB" id="3226781at2"/>
<gene>
    <name evidence="3" type="ORF">SAMN04488035_2364</name>
</gene>
<dbReference type="Proteomes" id="UP000198520">
    <property type="component" value="Unassembled WGS sequence"/>
</dbReference>
<dbReference type="SMART" id="SM00909">
    <property type="entry name" value="Germane"/>
    <property type="match status" value="1"/>
</dbReference>
<evidence type="ECO:0000259" key="2">
    <source>
        <dbReference type="SMART" id="SM00909"/>
    </source>
</evidence>
<dbReference type="Pfam" id="PF10646">
    <property type="entry name" value="Germane"/>
    <property type="match status" value="1"/>
</dbReference>
<organism evidence="3 4">
    <name type="scientific">Flavimobilis marinus</name>
    <dbReference type="NCBI Taxonomy" id="285351"/>
    <lineage>
        <taxon>Bacteria</taxon>
        <taxon>Bacillati</taxon>
        <taxon>Actinomycetota</taxon>
        <taxon>Actinomycetes</taxon>
        <taxon>Micrococcales</taxon>
        <taxon>Jonesiaceae</taxon>
        <taxon>Flavimobilis</taxon>
    </lineage>
</organism>
<evidence type="ECO:0000313" key="3">
    <source>
        <dbReference type="EMBL" id="SFF29428.1"/>
    </source>
</evidence>
<dbReference type="AlphaFoldDB" id="A0A1I2HIT9"/>
<dbReference type="SUPFAM" id="SSF63829">
    <property type="entry name" value="Calcium-dependent phosphotriesterase"/>
    <property type="match status" value="1"/>
</dbReference>
<evidence type="ECO:0000313" key="4">
    <source>
        <dbReference type="Proteomes" id="UP000198520"/>
    </source>
</evidence>
<name>A0A1I2HIT9_9MICO</name>
<proteinExistence type="predicted"/>
<protein>
    <submittedName>
        <fullName evidence="3">Sporulation and spore germination</fullName>
    </submittedName>
</protein>
<dbReference type="RefSeq" id="WP_093378992.1">
    <property type="nucleotide sequence ID" value="NZ_BNAN01000004.1"/>
</dbReference>
<dbReference type="InterPro" id="IPR059026">
    <property type="entry name" value="LpqB_N"/>
</dbReference>
<dbReference type="InterPro" id="IPR019606">
    <property type="entry name" value="GerMN"/>
</dbReference>
<keyword evidence="4" id="KW-1185">Reference proteome</keyword>
<dbReference type="EMBL" id="FONZ01000004">
    <property type="protein sequence ID" value="SFF29428.1"/>
    <property type="molecule type" value="Genomic_DNA"/>
</dbReference>
<dbReference type="Pfam" id="PF10647">
    <property type="entry name" value="Gmad1"/>
    <property type="match status" value="1"/>
</dbReference>
<evidence type="ECO:0000256" key="1">
    <source>
        <dbReference type="SAM" id="MobiDB-lite"/>
    </source>
</evidence>
<dbReference type="Pfam" id="PF25976">
    <property type="entry name" value="LpqB_N"/>
    <property type="match status" value="2"/>
</dbReference>
<dbReference type="InterPro" id="IPR018910">
    <property type="entry name" value="LpqB_C"/>
</dbReference>
<feature type="region of interest" description="Disordered" evidence="1">
    <location>
        <begin position="101"/>
        <end position="160"/>
    </location>
</feature>
<feature type="domain" description="GerMN" evidence="2">
    <location>
        <begin position="251"/>
        <end position="342"/>
    </location>
</feature>
<accession>A0A1I2HIT9</accession>
<dbReference type="PROSITE" id="PS51257">
    <property type="entry name" value="PROKAR_LIPOPROTEIN"/>
    <property type="match status" value="1"/>
</dbReference>
<dbReference type="STRING" id="285351.SAMN04488035_2364"/>
<reference evidence="4" key="1">
    <citation type="submission" date="2016-10" db="EMBL/GenBank/DDBJ databases">
        <authorList>
            <person name="Varghese N."/>
            <person name="Submissions S."/>
        </authorList>
    </citation>
    <scope>NUCLEOTIDE SEQUENCE [LARGE SCALE GENOMIC DNA]</scope>
    <source>
        <strain evidence="4">DSM 19083</strain>
    </source>
</reference>